<feature type="chain" id="PRO_5005601926" description="cysteine desulfurase" evidence="8">
    <location>
        <begin position="17"/>
        <end position="446"/>
    </location>
</feature>
<sequence>MFVALVHASIALPASSTAGAAVAASSLGARVRSDFKLLDQDIWEGKRLVYLDSAATSQKPASVVRAMTEHLERDNANVHRGAHSLATRSTASYESARDKVAAFVGAADRREIVFTRGATEAINLVANTWGVSELGAGDEVVLSVMEHHSNMVPWQQLAKSRGVILKYARLDALERLDLEHLRSLLGPRTRLVSIAHVSNTLGCVNPVKEIAALAHAVGAKLLVDACQSVPHMPIDVRELGCDFLVASGHKMCGPTGIGFLWGRLELLEAMPPWQGGGEMIDTVTLEGVTYALPPGRFEAGTPAITQAIGLGAACDYLRTIGMAEVQAYEHELAAHLHRGLSAIPGIRIYGPPVDVATDAAATHAHRAALCAFNIEGVHASDLATFLDQEGIAIRAGHHCTQPLHHQLGAAGSARASLYLYNTHDEIDALCVAIAETVDMLRMLEDV</sequence>
<dbReference type="PANTHER" id="PTHR43586:SF8">
    <property type="entry name" value="CYSTEINE DESULFURASE 1, CHLOROPLASTIC"/>
    <property type="match status" value="1"/>
</dbReference>
<dbReference type="InterPro" id="IPR015421">
    <property type="entry name" value="PyrdxlP-dep_Trfase_major"/>
</dbReference>
<keyword evidence="11" id="KW-1185">Reference proteome</keyword>
<comment type="catalytic activity">
    <reaction evidence="6">
        <text>(sulfur carrier)-H + L-cysteine = (sulfur carrier)-SH + L-alanine</text>
        <dbReference type="Rhea" id="RHEA:43892"/>
        <dbReference type="Rhea" id="RHEA-COMP:14737"/>
        <dbReference type="Rhea" id="RHEA-COMP:14739"/>
        <dbReference type="ChEBI" id="CHEBI:29917"/>
        <dbReference type="ChEBI" id="CHEBI:35235"/>
        <dbReference type="ChEBI" id="CHEBI:57972"/>
        <dbReference type="ChEBI" id="CHEBI:64428"/>
        <dbReference type="EC" id="2.8.1.7"/>
    </reaction>
</comment>
<gene>
    <name evidence="10" type="ORF">Ctob_006812</name>
</gene>
<proteinExistence type="inferred from homology"/>
<dbReference type="InterPro" id="IPR015424">
    <property type="entry name" value="PyrdxlP-dep_Trfase"/>
</dbReference>
<dbReference type="InterPro" id="IPR010970">
    <property type="entry name" value="Cys_dSase_SufS"/>
</dbReference>
<evidence type="ECO:0000313" key="10">
    <source>
        <dbReference type="EMBL" id="KOO26391.1"/>
    </source>
</evidence>
<evidence type="ECO:0000313" key="11">
    <source>
        <dbReference type="Proteomes" id="UP000037460"/>
    </source>
</evidence>
<dbReference type="GO" id="GO:0006534">
    <property type="term" value="P:cysteine metabolic process"/>
    <property type="evidence" value="ECO:0007669"/>
    <property type="project" value="InterPro"/>
</dbReference>
<dbReference type="GO" id="GO:0030170">
    <property type="term" value="F:pyridoxal phosphate binding"/>
    <property type="evidence" value="ECO:0007669"/>
    <property type="project" value="InterPro"/>
</dbReference>
<dbReference type="Gene3D" id="3.90.1150.10">
    <property type="entry name" value="Aspartate Aminotransferase, domain 1"/>
    <property type="match status" value="1"/>
</dbReference>
<organism evidence="10 11">
    <name type="scientific">Chrysochromulina tobinii</name>
    <dbReference type="NCBI Taxonomy" id="1460289"/>
    <lineage>
        <taxon>Eukaryota</taxon>
        <taxon>Haptista</taxon>
        <taxon>Haptophyta</taxon>
        <taxon>Prymnesiophyceae</taxon>
        <taxon>Prymnesiales</taxon>
        <taxon>Chrysochromulinaceae</taxon>
        <taxon>Chrysochromulina</taxon>
    </lineage>
</organism>
<evidence type="ECO:0000256" key="2">
    <source>
        <dbReference type="ARBA" id="ARBA00010447"/>
    </source>
</evidence>
<evidence type="ECO:0000256" key="6">
    <source>
        <dbReference type="ARBA" id="ARBA00050776"/>
    </source>
</evidence>
<dbReference type="InterPro" id="IPR000192">
    <property type="entry name" value="Aminotrans_V_dom"/>
</dbReference>
<dbReference type="EMBL" id="JWZX01002859">
    <property type="protein sequence ID" value="KOO26391.1"/>
    <property type="molecule type" value="Genomic_DNA"/>
</dbReference>
<dbReference type="AlphaFoldDB" id="A0A0M0JIF4"/>
<dbReference type="SUPFAM" id="SSF53383">
    <property type="entry name" value="PLP-dependent transferases"/>
    <property type="match status" value="1"/>
</dbReference>
<feature type="signal peptide" evidence="8">
    <location>
        <begin position="1"/>
        <end position="16"/>
    </location>
</feature>
<evidence type="ECO:0000256" key="5">
    <source>
        <dbReference type="ARBA" id="ARBA00022898"/>
    </source>
</evidence>
<dbReference type="InterPro" id="IPR020578">
    <property type="entry name" value="Aminotrans_V_PyrdxlP_BS"/>
</dbReference>
<dbReference type="CDD" id="cd06453">
    <property type="entry name" value="SufS_like"/>
    <property type="match status" value="1"/>
</dbReference>
<reference evidence="11" key="1">
    <citation type="journal article" date="2015" name="PLoS Genet.">
        <title>Genome Sequence and Transcriptome Analyses of Chrysochromulina tobin: Metabolic Tools for Enhanced Algal Fitness in the Prominent Order Prymnesiales (Haptophyceae).</title>
        <authorList>
            <person name="Hovde B.T."/>
            <person name="Deodato C.R."/>
            <person name="Hunsperger H.M."/>
            <person name="Ryken S.A."/>
            <person name="Yost W."/>
            <person name="Jha R.K."/>
            <person name="Patterson J."/>
            <person name="Monnat R.J. Jr."/>
            <person name="Barlow S.B."/>
            <person name="Starkenburg S.R."/>
            <person name="Cattolico R.A."/>
        </authorList>
    </citation>
    <scope>NUCLEOTIDE SEQUENCE</scope>
    <source>
        <strain evidence="11">CCMP291</strain>
    </source>
</reference>
<feature type="domain" description="Aminotransferase class V" evidence="9">
    <location>
        <begin position="49"/>
        <end position="429"/>
    </location>
</feature>
<protein>
    <recommendedName>
        <fullName evidence="3">cysteine desulfurase</fullName>
        <ecNumber evidence="3">2.8.1.7</ecNumber>
    </recommendedName>
</protein>
<keyword evidence="4" id="KW-0808">Transferase</keyword>
<dbReference type="OrthoDB" id="420046at2759"/>
<evidence type="ECO:0000256" key="7">
    <source>
        <dbReference type="RuleBase" id="RU004504"/>
    </source>
</evidence>
<dbReference type="Pfam" id="PF00266">
    <property type="entry name" value="Aminotran_5"/>
    <property type="match status" value="1"/>
</dbReference>
<dbReference type="Gene3D" id="3.40.640.10">
    <property type="entry name" value="Type I PLP-dependent aspartate aminotransferase-like (Major domain)"/>
    <property type="match status" value="1"/>
</dbReference>
<dbReference type="GO" id="GO:0031071">
    <property type="term" value="F:cysteine desulfurase activity"/>
    <property type="evidence" value="ECO:0007669"/>
    <property type="project" value="UniProtKB-EC"/>
</dbReference>
<comment type="similarity">
    <text evidence="2">Belongs to the class-V pyridoxal-phosphate-dependent aminotransferase family. Csd subfamily.</text>
</comment>
<evidence type="ECO:0000259" key="9">
    <source>
        <dbReference type="Pfam" id="PF00266"/>
    </source>
</evidence>
<evidence type="ECO:0000256" key="3">
    <source>
        <dbReference type="ARBA" id="ARBA00012239"/>
    </source>
</evidence>
<keyword evidence="8" id="KW-0732">Signal</keyword>
<comment type="cofactor">
    <cofactor evidence="1 7">
        <name>pyridoxal 5'-phosphate</name>
        <dbReference type="ChEBI" id="CHEBI:597326"/>
    </cofactor>
</comment>
<dbReference type="Proteomes" id="UP000037460">
    <property type="component" value="Unassembled WGS sequence"/>
</dbReference>
<evidence type="ECO:0000256" key="4">
    <source>
        <dbReference type="ARBA" id="ARBA00022679"/>
    </source>
</evidence>
<accession>A0A0M0JIF4</accession>
<comment type="caution">
    <text evidence="10">The sequence shown here is derived from an EMBL/GenBank/DDBJ whole genome shotgun (WGS) entry which is preliminary data.</text>
</comment>
<dbReference type="PROSITE" id="PS00595">
    <property type="entry name" value="AA_TRANSFER_CLASS_5"/>
    <property type="match status" value="1"/>
</dbReference>
<dbReference type="NCBIfam" id="TIGR01979">
    <property type="entry name" value="sufS"/>
    <property type="match status" value="1"/>
</dbReference>
<dbReference type="InterPro" id="IPR015422">
    <property type="entry name" value="PyrdxlP-dep_Trfase_small"/>
</dbReference>
<evidence type="ECO:0000256" key="1">
    <source>
        <dbReference type="ARBA" id="ARBA00001933"/>
    </source>
</evidence>
<keyword evidence="5" id="KW-0663">Pyridoxal phosphate</keyword>
<name>A0A0M0JIF4_9EUKA</name>
<dbReference type="EC" id="2.8.1.7" evidence="3"/>
<dbReference type="PANTHER" id="PTHR43586">
    <property type="entry name" value="CYSTEINE DESULFURASE"/>
    <property type="match status" value="1"/>
</dbReference>
<evidence type="ECO:0000256" key="8">
    <source>
        <dbReference type="SAM" id="SignalP"/>
    </source>
</evidence>